<dbReference type="PANTHER" id="PTHR24221:SF654">
    <property type="entry name" value="ATP-BINDING CASSETTE SUB-FAMILY B MEMBER 6"/>
    <property type="match status" value="1"/>
</dbReference>
<keyword evidence="2" id="KW-1003">Cell membrane</keyword>
<keyword evidence="2" id="KW-0997">Cell inner membrane</keyword>
<feature type="transmembrane region" description="Helical" evidence="10">
    <location>
        <begin position="168"/>
        <end position="185"/>
    </location>
</feature>
<evidence type="ECO:0000256" key="8">
    <source>
        <dbReference type="ARBA" id="ARBA00023136"/>
    </source>
</evidence>
<evidence type="ECO:0000313" key="13">
    <source>
        <dbReference type="EMBL" id="AHI19461.1"/>
    </source>
</evidence>
<keyword evidence="8 10" id="KW-0472">Membrane</keyword>
<dbReference type="Proteomes" id="UP000019226">
    <property type="component" value="Chromosome"/>
</dbReference>
<dbReference type="InterPro" id="IPR027417">
    <property type="entry name" value="P-loop_NTPase"/>
</dbReference>
<name>A0ABN4CDI7_9CORY</name>
<evidence type="ECO:0000256" key="9">
    <source>
        <dbReference type="ARBA" id="ARBA00023455"/>
    </source>
</evidence>
<keyword evidence="6" id="KW-1278">Translocase</keyword>
<dbReference type="PROSITE" id="PS50929">
    <property type="entry name" value="ABC_TM1F"/>
    <property type="match status" value="1"/>
</dbReference>
<dbReference type="SUPFAM" id="SSF90123">
    <property type="entry name" value="ABC transporter transmembrane region"/>
    <property type="match status" value="1"/>
</dbReference>
<feature type="transmembrane region" description="Helical" evidence="10">
    <location>
        <begin position="54"/>
        <end position="73"/>
    </location>
</feature>
<dbReference type="CDD" id="cd07346">
    <property type="entry name" value="ABC_6TM_exporters"/>
    <property type="match status" value="1"/>
</dbReference>
<evidence type="ECO:0000256" key="3">
    <source>
        <dbReference type="ARBA" id="ARBA00022692"/>
    </source>
</evidence>
<organism evidence="13 14">
    <name type="scientific">Corynebacterium casei LMG S-19264</name>
    <dbReference type="NCBI Taxonomy" id="1285583"/>
    <lineage>
        <taxon>Bacteria</taxon>
        <taxon>Bacillati</taxon>
        <taxon>Actinomycetota</taxon>
        <taxon>Actinomycetes</taxon>
        <taxon>Mycobacteriales</taxon>
        <taxon>Corynebacteriaceae</taxon>
        <taxon>Corynebacterium</taxon>
    </lineage>
</organism>
<keyword evidence="7 10" id="KW-1133">Transmembrane helix</keyword>
<feature type="transmembrane region" description="Helical" evidence="10">
    <location>
        <begin position="253"/>
        <end position="271"/>
    </location>
</feature>
<dbReference type="Pfam" id="PF00005">
    <property type="entry name" value="ABC_tran"/>
    <property type="match status" value="1"/>
</dbReference>
<proteinExistence type="inferred from homology"/>
<protein>
    <submittedName>
        <fullName evidence="13">ABC transport system</fullName>
    </submittedName>
</protein>
<dbReference type="PROSITE" id="PS50893">
    <property type="entry name" value="ABC_TRANSPORTER_2"/>
    <property type="match status" value="1"/>
</dbReference>
<evidence type="ECO:0000313" key="14">
    <source>
        <dbReference type="Proteomes" id="UP000019226"/>
    </source>
</evidence>
<dbReference type="GeneID" id="82877054"/>
<evidence type="ECO:0000256" key="10">
    <source>
        <dbReference type="SAM" id="Phobius"/>
    </source>
</evidence>
<evidence type="ECO:0000259" key="11">
    <source>
        <dbReference type="PROSITE" id="PS50893"/>
    </source>
</evidence>
<dbReference type="InterPro" id="IPR036640">
    <property type="entry name" value="ABC1_TM_sf"/>
</dbReference>
<keyword evidence="4" id="KW-0547">Nucleotide-binding</keyword>
<dbReference type="SUPFAM" id="SSF52540">
    <property type="entry name" value="P-loop containing nucleoside triphosphate hydrolases"/>
    <property type="match status" value="1"/>
</dbReference>
<evidence type="ECO:0000259" key="12">
    <source>
        <dbReference type="PROSITE" id="PS50929"/>
    </source>
</evidence>
<keyword evidence="5" id="KW-0067">ATP-binding</keyword>
<dbReference type="InterPro" id="IPR017871">
    <property type="entry name" value="ABC_transporter-like_CS"/>
</dbReference>
<dbReference type="SMART" id="SM00382">
    <property type="entry name" value="AAA"/>
    <property type="match status" value="1"/>
</dbReference>
<keyword evidence="3 10" id="KW-0812">Transmembrane</keyword>
<evidence type="ECO:0000256" key="2">
    <source>
        <dbReference type="ARBA" id="ARBA00022519"/>
    </source>
</evidence>
<reference evidence="14" key="1">
    <citation type="submission" date="2013-02" db="EMBL/GenBank/DDBJ databases">
        <title>The complete genome sequence of Corynebacterium casei LMG S-19264 (=DSM 44701).</title>
        <authorList>
            <person name="Ruckert C."/>
            <person name="Albersmeier A."/>
            <person name="Kalinowski J."/>
        </authorList>
    </citation>
    <scope>NUCLEOTIDE SEQUENCE [LARGE SCALE GENOMIC DNA]</scope>
    <source>
        <strain evidence="14">LMG S-19264</strain>
    </source>
</reference>
<dbReference type="Pfam" id="PF00664">
    <property type="entry name" value="ABC_membrane"/>
    <property type="match status" value="1"/>
</dbReference>
<dbReference type="RefSeq" id="WP_025387247.1">
    <property type="nucleotide sequence ID" value="NZ_CP004350.1"/>
</dbReference>
<evidence type="ECO:0000256" key="7">
    <source>
        <dbReference type="ARBA" id="ARBA00022989"/>
    </source>
</evidence>
<dbReference type="PANTHER" id="PTHR24221">
    <property type="entry name" value="ATP-BINDING CASSETTE SUB-FAMILY B"/>
    <property type="match status" value="1"/>
</dbReference>
<comment type="subcellular location">
    <subcellularLocation>
        <location evidence="1">Cell inner membrane</location>
        <topology evidence="1">Multi-pass membrane protein</topology>
    </subcellularLocation>
</comment>
<dbReference type="Gene3D" id="3.40.50.300">
    <property type="entry name" value="P-loop containing nucleotide triphosphate hydrolases"/>
    <property type="match status" value="1"/>
</dbReference>
<keyword evidence="14" id="KW-1185">Reference proteome</keyword>
<accession>A0ABN4CDI7</accession>
<evidence type="ECO:0000256" key="1">
    <source>
        <dbReference type="ARBA" id="ARBA00004429"/>
    </source>
</evidence>
<dbReference type="InterPro" id="IPR003593">
    <property type="entry name" value="AAA+_ATPase"/>
</dbReference>
<gene>
    <name evidence="13" type="ORF">CCASEI_04415</name>
</gene>
<dbReference type="InterPro" id="IPR011527">
    <property type="entry name" value="ABC1_TM_dom"/>
</dbReference>
<dbReference type="EMBL" id="CP004350">
    <property type="protein sequence ID" value="AHI19461.1"/>
    <property type="molecule type" value="Genomic_DNA"/>
</dbReference>
<feature type="domain" description="ABC transmembrane type-1" evidence="12">
    <location>
        <begin position="19"/>
        <end position="309"/>
    </location>
</feature>
<feature type="domain" description="ABC transporter" evidence="11">
    <location>
        <begin position="364"/>
        <end position="598"/>
    </location>
</feature>
<evidence type="ECO:0000256" key="6">
    <source>
        <dbReference type="ARBA" id="ARBA00022967"/>
    </source>
</evidence>
<dbReference type="InterPro" id="IPR039421">
    <property type="entry name" value="Type_1_exporter"/>
</dbReference>
<evidence type="ECO:0000256" key="4">
    <source>
        <dbReference type="ARBA" id="ARBA00022741"/>
    </source>
</evidence>
<dbReference type="PROSITE" id="PS00211">
    <property type="entry name" value="ABC_TRANSPORTER_1"/>
    <property type="match status" value="1"/>
</dbReference>
<feature type="transmembrane region" description="Helical" evidence="10">
    <location>
        <begin position="141"/>
        <end position="162"/>
    </location>
</feature>
<feature type="transmembrane region" description="Helical" evidence="10">
    <location>
        <begin position="12"/>
        <end position="34"/>
    </location>
</feature>
<dbReference type="Gene3D" id="1.20.1560.10">
    <property type="entry name" value="ABC transporter type 1, transmembrane domain"/>
    <property type="match status" value="1"/>
</dbReference>
<comment type="similarity">
    <text evidence="9">Belongs to the ABC transporter superfamily. Siderophore-Fe(3+) uptake transporter (SIUT) (TC 3.A.1.21) family.</text>
</comment>
<sequence>MNSLAKILKNAQALWPFYVGVIITSAVGAALALASPFLVREATDTIVESLDGGLSVSTALATVLGFALLLLLADALNGVVSNVGGYIGDVMISRLRQILSTRYYAKLLSLPQGYYDNQVTGTIIARLDRSIMFITQFLQSFSNNFFTMIIQVVAILIITAFYYWPLAILLAILFPIYMWLTALTSKRWLKFEKTKNEHIDVANGRFAEVVGQMKVTKSFVAEVRELDVFSKHYAGFVDTTRPQSRWWHVMDTFRSVAMAVVFFGIYAVIFWRTLEGHFSIGDMVMLIQMVTMAKQPVFMMSWMVDTAQRAIGGSREYFQVMEQEVEPTVDKTLVEATRAINEPQLNTTQVKPLPLPADASSPIFSFDDVTFAYEEDKPVIKGVSFNARKGEKVALVGESGGGKSTLVNLMLGLYHPSHGTLNVLGHDASELTAARLRASVGVVFQEAFLFSGSIRENIAYGKPGASDEEIIEVAKRANAHEFIQAFPNGYETVIGERGLRLSGGQKQRVAVARVMLKDAPILVLDEATSALDTKSERAVQAGLEELMKDRTTLIIAHRLSTIANVDTIITLDKGVVDEKGSPEYLSTTGGIYAQLLKLTASTSAADRARLKKFGFSRESETRDEEVEHED</sequence>
<dbReference type="InterPro" id="IPR003439">
    <property type="entry name" value="ABC_transporter-like_ATP-bd"/>
</dbReference>
<evidence type="ECO:0000256" key="5">
    <source>
        <dbReference type="ARBA" id="ARBA00022840"/>
    </source>
</evidence>